<dbReference type="InterPro" id="IPR011576">
    <property type="entry name" value="Pyridox_Oxase_N"/>
</dbReference>
<gene>
    <name evidence="3" type="ORF">GCM10010251_74010</name>
</gene>
<dbReference type="EMBL" id="BMSX01000022">
    <property type="protein sequence ID" value="GGR46089.1"/>
    <property type="molecule type" value="Genomic_DNA"/>
</dbReference>
<evidence type="ECO:0000256" key="1">
    <source>
        <dbReference type="SAM" id="MobiDB-lite"/>
    </source>
</evidence>
<evidence type="ECO:0000259" key="2">
    <source>
        <dbReference type="Pfam" id="PF01243"/>
    </source>
</evidence>
<accession>A0A918FKH5</accession>
<keyword evidence="4" id="KW-1185">Reference proteome</keyword>
<dbReference type="Gene3D" id="2.30.110.10">
    <property type="entry name" value="Electron Transport, Fmn-binding Protein, Chain A"/>
    <property type="match status" value="1"/>
</dbReference>
<feature type="region of interest" description="Disordered" evidence="1">
    <location>
        <begin position="1"/>
        <end position="33"/>
    </location>
</feature>
<sequence length="178" mass="19775">MGGTAARRGEGVPAASVAAMKITEPPRGPEQRKRDVLNRLEEELDVWVATADADGVPCLVALWFVWDGADLWLSTRLTNPTGRNLRDGRRARLAFGATRDVVLIDGEAETFTAREVPPEAADAFLARTGWDPREDAASYAYFRVRPRVVQAWREVHEMPGRHVMRDGVWVVNQPGINS</sequence>
<comment type="caution">
    <text evidence="3">The sequence shown here is derived from an EMBL/GenBank/DDBJ whole genome shotgun (WGS) entry which is preliminary data.</text>
</comment>
<proteinExistence type="predicted"/>
<reference evidence="3" key="1">
    <citation type="journal article" date="2014" name="Int. J. Syst. Evol. Microbiol.">
        <title>Complete genome sequence of Corynebacterium casei LMG S-19264T (=DSM 44701T), isolated from a smear-ripened cheese.</title>
        <authorList>
            <consortium name="US DOE Joint Genome Institute (JGI-PGF)"/>
            <person name="Walter F."/>
            <person name="Albersmeier A."/>
            <person name="Kalinowski J."/>
            <person name="Ruckert C."/>
        </authorList>
    </citation>
    <scope>NUCLEOTIDE SEQUENCE</scope>
    <source>
        <strain evidence="3">JCM 4346</strain>
    </source>
</reference>
<dbReference type="InterPro" id="IPR012349">
    <property type="entry name" value="Split_barrel_FMN-bd"/>
</dbReference>
<dbReference type="AlphaFoldDB" id="A0A918FKH5"/>
<evidence type="ECO:0000313" key="4">
    <source>
        <dbReference type="Proteomes" id="UP000658320"/>
    </source>
</evidence>
<dbReference type="Proteomes" id="UP000658320">
    <property type="component" value="Unassembled WGS sequence"/>
</dbReference>
<dbReference type="SUPFAM" id="SSF50475">
    <property type="entry name" value="FMN-binding split barrel"/>
    <property type="match status" value="1"/>
</dbReference>
<dbReference type="Pfam" id="PF01243">
    <property type="entry name" value="PNPOx_N"/>
    <property type="match status" value="1"/>
</dbReference>
<protein>
    <recommendedName>
        <fullName evidence="2">Pyridoxamine 5'-phosphate oxidase N-terminal domain-containing protein</fullName>
    </recommendedName>
</protein>
<organism evidence="3 4">
    <name type="scientific">Streptomyces aurantiogriseus</name>
    <dbReference type="NCBI Taxonomy" id="66870"/>
    <lineage>
        <taxon>Bacteria</taxon>
        <taxon>Bacillati</taxon>
        <taxon>Actinomycetota</taxon>
        <taxon>Actinomycetes</taxon>
        <taxon>Kitasatosporales</taxon>
        <taxon>Streptomycetaceae</taxon>
        <taxon>Streptomyces</taxon>
    </lineage>
</organism>
<feature type="domain" description="Pyridoxamine 5'-phosphate oxidase N-terminal" evidence="2">
    <location>
        <begin position="40"/>
        <end position="152"/>
    </location>
</feature>
<evidence type="ECO:0000313" key="3">
    <source>
        <dbReference type="EMBL" id="GGR46089.1"/>
    </source>
</evidence>
<reference evidence="3" key="2">
    <citation type="submission" date="2020-09" db="EMBL/GenBank/DDBJ databases">
        <authorList>
            <person name="Sun Q."/>
            <person name="Ohkuma M."/>
        </authorList>
    </citation>
    <scope>NUCLEOTIDE SEQUENCE</scope>
    <source>
        <strain evidence="3">JCM 4346</strain>
    </source>
</reference>
<name>A0A918FKH5_9ACTN</name>